<protein>
    <submittedName>
        <fullName evidence="2">Uncharacterized protein</fullName>
    </submittedName>
</protein>
<evidence type="ECO:0000313" key="2">
    <source>
        <dbReference type="EMBL" id="MFD0993077.1"/>
    </source>
</evidence>
<proteinExistence type="predicted"/>
<dbReference type="EMBL" id="JBHTJR010000045">
    <property type="protein sequence ID" value="MFD0993077.1"/>
    <property type="molecule type" value="Genomic_DNA"/>
</dbReference>
<keyword evidence="3" id="KW-1185">Reference proteome</keyword>
<evidence type="ECO:0000313" key="3">
    <source>
        <dbReference type="Proteomes" id="UP001597062"/>
    </source>
</evidence>
<gene>
    <name evidence="2" type="ORF">ACFQ1U_07665</name>
</gene>
<reference evidence="3" key="1">
    <citation type="journal article" date="2019" name="Int. J. Syst. Evol. Microbiol.">
        <title>The Global Catalogue of Microorganisms (GCM) 10K type strain sequencing project: providing services to taxonomists for standard genome sequencing and annotation.</title>
        <authorList>
            <consortium name="The Broad Institute Genomics Platform"/>
            <consortium name="The Broad Institute Genome Sequencing Center for Infectious Disease"/>
            <person name="Wu L."/>
            <person name="Ma J."/>
        </authorList>
    </citation>
    <scope>NUCLEOTIDE SEQUENCE [LARGE SCALE GENOMIC DNA]</scope>
    <source>
        <strain evidence="3">CCUG 60527</strain>
    </source>
</reference>
<evidence type="ECO:0000256" key="1">
    <source>
        <dbReference type="SAM" id="SignalP"/>
    </source>
</evidence>
<comment type="caution">
    <text evidence="2">The sequence shown here is derived from an EMBL/GenBank/DDBJ whole genome shotgun (WGS) entry which is preliminary data.</text>
</comment>
<dbReference type="RefSeq" id="WP_386106985.1">
    <property type="nucleotide sequence ID" value="NZ_JBHTJR010000045.1"/>
</dbReference>
<feature type="signal peptide" evidence="1">
    <location>
        <begin position="1"/>
        <end position="22"/>
    </location>
</feature>
<accession>A0ABW3JUP9</accession>
<organism evidence="2 3">
    <name type="scientific">Tenacibaculum geojense</name>
    <dbReference type="NCBI Taxonomy" id="915352"/>
    <lineage>
        <taxon>Bacteria</taxon>
        <taxon>Pseudomonadati</taxon>
        <taxon>Bacteroidota</taxon>
        <taxon>Flavobacteriia</taxon>
        <taxon>Flavobacteriales</taxon>
        <taxon>Flavobacteriaceae</taxon>
        <taxon>Tenacibaculum</taxon>
    </lineage>
</organism>
<sequence>MKSFITTIIFLLMTLSATNSFAQTIDSRNKVEFIDESSSTSNLNAIKAIVKETPKGSIKIKSLEKEPVKTSKKVISTKKGQDISVADLEKIANQRSNMRYRNVRKRSNKCFVENADCKKK</sequence>
<dbReference type="Proteomes" id="UP001597062">
    <property type="component" value="Unassembled WGS sequence"/>
</dbReference>
<keyword evidence="1" id="KW-0732">Signal</keyword>
<name>A0ABW3JUP9_9FLAO</name>
<feature type="chain" id="PRO_5046990733" evidence="1">
    <location>
        <begin position="23"/>
        <end position="120"/>
    </location>
</feature>